<dbReference type="PRINTS" id="PR00032">
    <property type="entry name" value="HTHARAC"/>
</dbReference>
<organism evidence="5 6">
    <name type="scientific">Butyricicoccus pullicaecorum</name>
    <dbReference type="NCBI Taxonomy" id="501571"/>
    <lineage>
        <taxon>Bacteria</taxon>
        <taxon>Bacillati</taxon>
        <taxon>Bacillota</taxon>
        <taxon>Clostridia</taxon>
        <taxon>Eubacteriales</taxon>
        <taxon>Butyricicoccaceae</taxon>
        <taxon>Butyricicoccus</taxon>
    </lineage>
</organism>
<dbReference type="SMART" id="SM00342">
    <property type="entry name" value="HTH_ARAC"/>
    <property type="match status" value="1"/>
</dbReference>
<dbReference type="PROSITE" id="PS01124">
    <property type="entry name" value="HTH_ARAC_FAMILY_2"/>
    <property type="match status" value="1"/>
</dbReference>
<sequence>MAANKDLEQQYGQAMEEHGFLPDPENRRYGSMGLCWRHTSQQGGGFFWTYGQQNLYTIKIHDFFFHEDQLLEFHWPESLSVTWYESISGEEFSPCRRLVPGCVKSFIGGREPYRALIHRQIPIVSIGVEITPAYYRDYLRRQFPQEYQSLLESFQTLDQTEHFPEMVQLLKQVRDYRGEGLPARLFYDGKVAEAVALVAERHLKRKNRRSVSAEDMVRLADVAAFITAHCADELPLERLGRIGCMSISKLKDAFHVRYGCTITQYIQGQRTEQAGRLLRETDLPVSQVAAIVGYQNPSRFAEIFRRNTGRSPAEYRRACWSSFTEVNDMERKDSL</sequence>
<keyword evidence="1" id="KW-0805">Transcription regulation</keyword>
<dbReference type="GO" id="GO:0043565">
    <property type="term" value="F:sequence-specific DNA binding"/>
    <property type="evidence" value="ECO:0007669"/>
    <property type="project" value="InterPro"/>
</dbReference>
<proteinExistence type="predicted"/>
<feature type="domain" description="HTH araC/xylS-type" evidence="4">
    <location>
        <begin position="220"/>
        <end position="318"/>
    </location>
</feature>
<reference evidence="6" key="1">
    <citation type="submission" date="2017-04" db="EMBL/GenBank/DDBJ databases">
        <title>Function of individual gut microbiota members based on whole genome sequencing of pure cultures obtained from chicken caecum.</title>
        <authorList>
            <person name="Medvecky M."/>
            <person name="Cejkova D."/>
            <person name="Polansky O."/>
            <person name="Karasova D."/>
            <person name="Kubasova T."/>
            <person name="Cizek A."/>
            <person name="Rychlik I."/>
        </authorList>
    </citation>
    <scope>NUCLEOTIDE SEQUENCE [LARGE SCALE GENOMIC DNA]</scope>
    <source>
        <strain evidence="6">An179</strain>
    </source>
</reference>
<dbReference type="RefSeq" id="WP_087414902.1">
    <property type="nucleotide sequence ID" value="NZ_NFKL01000009.1"/>
</dbReference>
<evidence type="ECO:0000313" key="6">
    <source>
        <dbReference type="Proteomes" id="UP000195326"/>
    </source>
</evidence>
<accession>A0A1Y4LS06</accession>
<dbReference type="PANTHER" id="PTHR47893">
    <property type="entry name" value="REGULATORY PROTEIN PCHR"/>
    <property type="match status" value="1"/>
</dbReference>
<dbReference type="SUPFAM" id="SSF46689">
    <property type="entry name" value="Homeodomain-like"/>
    <property type="match status" value="1"/>
</dbReference>
<evidence type="ECO:0000256" key="1">
    <source>
        <dbReference type="ARBA" id="ARBA00023015"/>
    </source>
</evidence>
<protein>
    <submittedName>
        <fullName evidence="5">AraC family transcriptional regulator</fullName>
    </submittedName>
</protein>
<keyword evidence="2" id="KW-0238">DNA-binding</keyword>
<dbReference type="Proteomes" id="UP000195326">
    <property type="component" value="Unassembled WGS sequence"/>
</dbReference>
<gene>
    <name evidence="5" type="ORF">B5F15_07240</name>
</gene>
<dbReference type="InterPro" id="IPR020449">
    <property type="entry name" value="Tscrpt_reg_AraC-type_HTH"/>
</dbReference>
<dbReference type="Gene3D" id="1.10.10.60">
    <property type="entry name" value="Homeodomain-like"/>
    <property type="match status" value="1"/>
</dbReference>
<dbReference type="GO" id="GO:0003700">
    <property type="term" value="F:DNA-binding transcription factor activity"/>
    <property type="evidence" value="ECO:0007669"/>
    <property type="project" value="InterPro"/>
</dbReference>
<dbReference type="Pfam" id="PF12833">
    <property type="entry name" value="HTH_18"/>
    <property type="match status" value="1"/>
</dbReference>
<evidence type="ECO:0000259" key="4">
    <source>
        <dbReference type="PROSITE" id="PS01124"/>
    </source>
</evidence>
<dbReference type="EMBL" id="NFKL01000009">
    <property type="protein sequence ID" value="OUP58379.1"/>
    <property type="molecule type" value="Genomic_DNA"/>
</dbReference>
<dbReference type="InterPro" id="IPR018060">
    <property type="entry name" value="HTH_AraC"/>
</dbReference>
<dbReference type="InterPro" id="IPR009057">
    <property type="entry name" value="Homeodomain-like_sf"/>
</dbReference>
<keyword evidence="3" id="KW-0804">Transcription</keyword>
<comment type="caution">
    <text evidence="5">The sequence shown here is derived from an EMBL/GenBank/DDBJ whole genome shotgun (WGS) entry which is preliminary data.</text>
</comment>
<dbReference type="InterPro" id="IPR053142">
    <property type="entry name" value="PchR_regulatory_protein"/>
</dbReference>
<dbReference type="AlphaFoldDB" id="A0A1Y4LS06"/>
<evidence type="ECO:0000256" key="3">
    <source>
        <dbReference type="ARBA" id="ARBA00023163"/>
    </source>
</evidence>
<dbReference type="PANTHER" id="PTHR47893:SF1">
    <property type="entry name" value="REGULATORY PROTEIN PCHR"/>
    <property type="match status" value="1"/>
</dbReference>
<name>A0A1Y4LS06_9FIRM</name>
<evidence type="ECO:0000256" key="2">
    <source>
        <dbReference type="ARBA" id="ARBA00023125"/>
    </source>
</evidence>
<evidence type="ECO:0000313" key="5">
    <source>
        <dbReference type="EMBL" id="OUP58379.1"/>
    </source>
</evidence>